<feature type="transmembrane region" description="Helical" evidence="6">
    <location>
        <begin position="20"/>
        <end position="46"/>
    </location>
</feature>
<feature type="transmembrane region" description="Helical" evidence="6">
    <location>
        <begin position="238"/>
        <end position="260"/>
    </location>
</feature>
<evidence type="ECO:0000256" key="2">
    <source>
        <dbReference type="ARBA" id="ARBA00022475"/>
    </source>
</evidence>
<comment type="subcellular location">
    <subcellularLocation>
        <location evidence="1">Cell membrane</location>
        <topology evidence="1">Multi-pass membrane protein</topology>
    </subcellularLocation>
</comment>
<dbReference type="PANTHER" id="PTHR30213:SF0">
    <property type="entry name" value="UPF0761 MEMBRANE PROTEIN YIHY"/>
    <property type="match status" value="1"/>
</dbReference>
<keyword evidence="5 6" id="KW-0472">Membrane</keyword>
<evidence type="ECO:0000256" key="5">
    <source>
        <dbReference type="ARBA" id="ARBA00023136"/>
    </source>
</evidence>
<feature type="transmembrane region" description="Helical" evidence="6">
    <location>
        <begin position="87"/>
        <end position="108"/>
    </location>
</feature>
<organism evidence="7 8">
    <name type="scientific">Candidatus Onthocola gallistercoris</name>
    <dbReference type="NCBI Taxonomy" id="2840876"/>
    <lineage>
        <taxon>Bacteria</taxon>
        <taxon>Bacillati</taxon>
        <taxon>Bacillota</taxon>
        <taxon>Bacilli</taxon>
        <taxon>Candidatus Onthocola</taxon>
    </lineage>
</organism>
<evidence type="ECO:0000256" key="4">
    <source>
        <dbReference type="ARBA" id="ARBA00022989"/>
    </source>
</evidence>
<accession>A0A9D1KW09</accession>
<feature type="transmembrane region" description="Helical" evidence="6">
    <location>
        <begin position="129"/>
        <end position="150"/>
    </location>
</feature>
<evidence type="ECO:0000256" key="1">
    <source>
        <dbReference type="ARBA" id="ARBA00004651"/>
    </source>
</evidence>
<dbReference type="PIRSF" id="PIRSF035875">
    <property type="entry name" value="RNase_BN"/>
    <property type="match status" value="1"/>
</dbReference>
<dbReference type="Proteomes" id="UP000824164">
    <property type="component" value="Unassembled WGS sequence"/>
</dbReference>
<protein>
    <submittedName>
        <fullName evidence="7">YihY/virulence factor BrkB family protein</fullName>
    </submittedName>
</protein>
<proteinExistence type="predicted"/>
<sequence length="278" mass="32123">MLRLIVWVQNMLKKIRRDHVSAFAAQSAYFLILSAIPFIIFLLTLLRFLPIGLDGLLDGLSLIIPAKYYSVAATVLNSIYRSSSTTLLSFSIITVIWSAGKGIMALANGLNAVNEIEENRSYIRIRLKAAFYTVLFAILIIFTLIFLVFGNRIFMWLVERFPFFEDFSTMLGLIRTLFALSFYICLFAVFYKFLPASRMRILRQLPGAVFTASGWMISSYIFSLYVDYARAPSYMYGSLAYLMLFFLYLYMIMYIFFLGAELNYSLTPKKPDNYHLKY</sequence>
<keyword evidence="2" id="KW-1003">Cell membrane</keyword>
<evidence type="ECO:0000313" key="7">
    <source>
        <dbReference type="EMBL" id="HIU01893.1"/>
    </source>
</evidence>
<feature type="transmembrane region" description="Helical" evidence="6">
    <location>
        <begin position="170"/>
        <end position="193"/>
    </location>
</feature>
<reference evidence="7" key="2">
    <citation type="journal article" date="2021" name="PeerJ">
        <title>Extensive microbial diversity within the chicken gut microbiome revealed by metagenomics and culture.</title>
        <authorList>
            <person name="Gilroy R."/>
            <person name="Ravi A."/>
            <person name="Getino M."/>
            <person name="Pursley I."/>
            <person name="Horton D.L."/>
            <person name="Alikhan N.F."/>
            <person name="Baker D."/>
            <person name="Gharbi K."/>
            <person name="Hall N."/>
            <person name="Watson M."/>
            <person name="Adriaenssens E.M."/>
            <person name="Foster-Nyarko E."/>
            <person name="Jarju S."/>
            <person name="Secka A."/>
            <person name="Antonio M."/>
            <person name="Oren A."/>
            <person name="Chaudhuri R.R."/>
            <person name="La Ragione R."/>
            <person name="Hildebrand F."/>
            <person name="Pallen M.J."/>
        </authorList>
    </citation>
    <scope>NUCLEOTIDE SEQUENCE</scope>
    <source>
        <strain evidence="7">CHK187-14744</strain>
    </source>
</reference>
<dbReference type="PANTHER" id="PTHR30213">
    <property type="entry name" value="INNER MEMBRANE PROTEIN YHJD"/>
    <property type="match status" value="1"/>
</dbReference>
<dbReference type="GO" id="GO:0005886">
    <property type="term" value="C:plasma membrane"/>
    <property type="evidence" value="ECO:0007669"/>
    <property type="project" value="UniProtKB-SubCell"/>
</dbReference>
<dbReference type="Pfam" id="PF03631">
    <property type="entry name" value="Virul_fac_BrkB"/>
    <property type="match status" value="1"/>
</dbReference>
<keyword evidence="3 6" id="KW-0812">Transmembrane</keyword>
<dbReference type="InterPro" id="IPR017039">
    <property type="entry name" value="Virul_fac_BrkB"/>
</dbReference>
<comment type="caution">
    <text evidence="7">The sequence shown here is derived from an EMBL/GenBank/DDBJ whole genome shotgun (WGS) entry which is preliminary data.</text>
</comment>
<feature type="transmembrane region" description="Helical" evidence="6">
    <location>
        <begin position="205"/>
        <end position="226"/>
    </location>
</feature>
<reference evidence="7" key="1">
    <citation type="submission" date="2020-10" db="EMBL/GenBank/DDBJ databases">
        <authorList>
            <person name="Gilroy R."/>
        </authorList>
    </citation>
    <scope>NUCLEOTIDE SEQUENCE</scope>
    <source>
        <strain evidence="7">CHK187-14744</strain>
    </source>
</reference>
<evidence type="ECO:0000256" key="6">
    <source>
        <dbReference type="SAM" id="Phobius"/>
    </source>
</evidence>
<name>A0A9D1KW09_9FIRM</name>
<dbReference type="EMBL" id="DVLT01000008">
    <property type="protein sequence ID" value="HIU01893.1"/>
    <property type="molecule type" value="Genomic_DNA"/>
</dbReference>
<dbReference type="AlphaFoldDB" id="A0A9D1KW09"/>
<dbReference type="NCBIfam" id="TIGR00765">
    <property type="entry name" value="yihY_not_rbn"/>
    <property type="match status" value="1"/>
</dbReference>
<gene>
    <name evidence="7" type="ORF">IAB63_01400</name>
</gene>
<evidence type="ECO:0000256" key="3">
    <source>
        <dbReference type="ARBA" id="ARBA00022692"/>
    </source>
</evidence>
<keyword evidence="4 6" id="KW-1133">Transmembrane helix</keyword>
<evidence type="ECO:0000313" key="8">
    <source>
        <dbReference type="Proteomes" id="UP000824164"/>
    </source>
</evidence>